<feature type="non-terminal residue" evidence="8">
    <location>
        <position position="1"/>
    </location>
</feature>
<keyword evidence="3" id="KW-0436">Ligase</keyword>
<keyword evidence="6" id="KW-0648">Protein biosynthesis</keyword>
<dbReference type="GO" id="GO:0005829">
    <property type="term" value="C:cytosol"/>
    <property type="evidence" value="ECO:0007669"/>
    <property type="project" value="TreeGrafter"/>
</dbReference>
<evidence type="ECO:0000256" key="4">
    <source>
        <dbReference type="ARBA" id="ARBA00022741"/>
    </source>
</evidence>
<keyword evidence="4" id="KW-0547">Nucleotide-binding</keyword>
<reference evidence="8" key="1">
    <citation type="submission" date="2020-07" db="EMBL/GenBank/DDBJ databases">
        <title>Huge and variable diversity of episymbiotic CPR bacteria and DPANN archaea in groundwater ecosystems.</title>
        <authorList>
            <person name="He C.Y."/>
            <person name="Keren R."/>
            <person name="Whittaker M."/>
            <person name="Farag I.F."/>
            <person name="Doudna J."/>
            <person name="Cate J.H.D."/>
            <person name="Banfield J.F."/>
        </authorList>
    </citation>
    <scope>NUCLEOTIDE SEQUENCE</scope>
    <source>
        <strain evidence="8">NC_groundwater_1664_Pr3_B-0.1um_52_9</strain>
    </source>
</reference>
<comment type="caution">
    <text evidence="8">The sequence shown here is derived from an EMBL/GenBank/DDBJ whole genome shotgun (WGS) entry which is preliminary data.</text>
</comment>
<evidence type="ECO:0000256" key="6">
    <source>
        <dbReference type="ARBA" id="ARBA00022917"/>
    </source>
</evidence>
<dbReference type="Proteomes" id="UP000807825">
    <property type="component" value="Unassembled WGS sequence"/>
</dbReference>
<evidence type="ECO:0000256" key="2">
    <source>
        <dbReference type="ARBA" id="ARBA00013164"/>
    </source>
</evidence>
<gene>
    <name evidence="8" type="ORF">HY912_22590</name>
</gene>
<dbReference type="AlphaFoldDB" id="A0A9D6VBA8"/>
<dbReference type="PANTHER" id="PTHR43740:SF2">
    <property type="entry name" value="LEUCINE--TRNA LIGASE, MITOCHONDRIAL"/>
    <property type="match status" value="1"/>
</dbReference>
<proteinExistence type="inferred from homology"/>
<dbReference type="PANTHER" id="PTHR43740">
    <property type="entry name" value="LEUCYL-TRNA SYNTHETASE"/>
    <property type="match status" value="1"/>
</dbReference>
<dbReference type="GO" id="GO:0006429">
    <property type="term" value="P:leucyl-tRNA aminoacylation"/>
    <property type="evidence" value="ECO:0007669"/>
    <property type="project" value="InterPro"/>
</dbReference>
<dbReference type="EC" id="6.1.1.4" evidence="2"/>
<evidence type="ECO:0000256" key="3">
    <source>
        <dbReference type="ARBA" id="ARBA00022598"/>
    </source>
</evidence>
<dbReference type="InterPro" id="IPR002302">
    <property type="entry name" value="Leu-tRNA-ligase"/>
</dbReference>
<dbReference type="GO" id="GO:0005524">
    <property type="term" value="F:ATP binding"/>
    <property type="evidence" value="ECO:0007669"/>
    <property type="project" value="UniProtKB-KW"/>
</dbReference>
<dbReference type="EMBL" id="JACRDE010000591">
    <property type="protein sequence ID" value="MBI5252292.1"/>
    <property type="molecule type" value="Genomic_DNA"/>
</dbReference>
<evidence type="ECO:0000313" key="8">
    <source>
        <dbReference type="EMBL" id="MBI5252292.1"/>
    </source>
</evidence>
<evidence type="ECO:0000256" key="5">
    <source>
        <dbReference type="ARBA" id="ARBA00022840"/>
    </source>
</evidence>
<dbReference type="Gene3D" id="1.10.730.10">
    <property type="entry name" value="Isoleucyl-tRNA Synthetase, Domain 1"/>
    <property type="match status" value="1"/>
</dbReference>
<evidence type="ECO:0000256" key="1">
    <source>
        <dbReference type="ARBA" id="ARBA00005594"/>
    </source>
</evidence>
<keyword evidence="7" id="KW-0030">Aminoacyl-tRNA synthetase</keyword>
<protein>
    <recommendedName>
        <fullName evidence="2">leucine--tRNA ligase</fullName>
        <ecNumber evidence="2">6.1.1.4</ecNumber>
    </recommendedName>
</protein>
<dbReference type="GO" id="GO:0004823">
    <property type="term" value="F:leucine-tRNA ligase activity"/>
    <property type="evidence" value="ECO:0007669"/>
    <property type="project" value="UniProtKB-EC"/>
</dbReference>
<evidence type="ECO:0000313" key="9">
    <source>
        <dbReference type="Proteomes" id="UP000807825"/>
    </source>
</evidence>
<name>A0A9D6VBA8_9BACT</name>
<organism evidence="8 9">
    <name type="scientific">Desulfomonile tiedjei</name>
    <dbReference type="NCBI Taxonomy" id="2358"/>
    <lineage>
        <taxon>Bacteria</taxon>
        <taxon>Pseudomonadati</taxon>
        <taxon>Thermodesulfobacteriota</taxon>
        <taxon>Desulfomonilia</taxon>
        <taxon>Desulfomonilales</taxon>
        <taxon>Desulfomonilaceae</taxon>
        <taxon>Desulfomonile</taxon>
    </lineage>
</organism>
<accession>A0A9D6VBA8</accession>
<keyword evidence="5" id="KW-0067">ATP-binding</keyword>
<evidence type="ECO:0000256" key="7">
    <source>
        <dbReference type="ARBA" id="ARBA00023146"/>
    </source>
</evidence>
<sequence length="73" mass="8246">WPSYDPTLLELDQVLIVVQVNGKKRGEITVPVDASEDEIREKALEEDNVRKFTEGKTIRKAITVQGKLLNLVV</sequence>
<comment type="similarity">
    <text evidence="1">Belongs to the class-I aminoacyl-tRNA synthetase family.</text>
</comment>